<keyword evidence="5" id="KW-1185">Reference proteome</keyword>
<dbReference type="FunFam" id="1.10.10.10:FF:000087">
    <property type="entry name" value="Transcriptional adapter 2"/>
    <property type="match status" value="1"/>
</dbReference>
<keyword evidence="4" id="KW-0371">Homeobox</keyword>
<dbReference type="InterPro" id="IPR009057">
    <property type="entry name" value="Homeodomain-like_sf"/>
</dbReference>
<keyword evidence="2" id="KW-1133">Transmembrane helix</keyword>
<dbReference type="GO" id="GO:0006338">
    <property type="term" value="P:chromatin remodeling"/>
    <property type="evidence" value="ECO:0007669"/>
    <property type="project" value="TreeGrafter"/>
</dbReference>
<dbReference type="InterPro" id="IPR055141">
    <property type="entry name" value="TADA2A_B-like_dom"/>
</dbReference>
<dbReference type="GO" id="GO:0003677">
    <property type="term" value="F:DNA binding"/>
    <property type="evidence" value="ECO:0007669"/>
    <property type="project" value="UniProtKB-KW"/>
</dbReference>
<dbReference type="InterPro" id="IPR036388">
    <property type="entry name" value="WH-like_DNA-bd_sf"/>
</dbReference>
<dbReference type="OrthoDB" id="270417at2759"/>
<comment type="caution">
    <text evidence="4">The sequence shown here is derived from an EMBL/GenBank/DDBJ whole genome shotgun (WGS) entry which is preliminary data.</text>
</comment>
<evidence type="ECO:0000313" key="5">
    <source>
        <dbReference type="Proteomes" id="UP000237105"/>
    </source>
</evidence>
<accession>A0A2P5C304</accession>
<feature type="domain" description="Transcriptional adapter 2-alpha/beta-like" evidence="3">
    <location>
        <begin position="168"/>
        <end position="215"/>
    </location>
</feature>
<dbReference type="AlphaFoldDB" id="A0A2P5C304"/>
<sequence>MCKFAQILIYVLSTSLLELRLLLIKAITLIGLWTSCIFHLFVQIGMRMKRHYCWRVLGCMDFGTGTKLRNMLEQKADHNKTPWLESFHQMKSLPFLNDSNINEESKKDPGPKPSAYRTAENGLDTVRMAPNESQIKDEIKVEEPQVNRGIGEKKCISGDEGPSMTELSSYNFKGQGFEVEYDKDAEQLLADMEFKDTDIDAEHELKLQRFKVFMQFHSKEEHEEFLRIIIEEHRIMKRIQDLKEAQAAGFQTAAEANRVIAQRRTKTEEIALELGRDLRLKPNHLKGELDGSPRGVVRGSMDLHPSTKDSSLATQSIASSLDDWDITGFAGADLLSDEDVVTGDNFHCFKRLPVYTIFKLFVIISMQEKRLCCEIRILPSHYLNMLQIMSVEVLNGKLTKKSDACNLFKVEHNKVDRVYDMLVKKGIAQA</sequence>
<dbReference type="EMBL" id="JXTB01000184">
    <property type="protein sequence ID" value="PON55396.1"/>
    <property type="molecule type" value="Genomic_DNA"/>
</dbReference>
<dbReference type="PANTHER" id="PTHR12374">
    <property type="entry name" value="TRANSCRIPTIONAL ADAPTOR 2 ADA2 -RELATED"/>
    <property type="match status" value="1"/>
</dbReference>
<dbReference type="PANTHER" id="PTHR12374:SF20">
    <property type="entry name" value="TRANSCRIPTIONAL ADAPTER 2-ALPHA"/>
    <property type="match status" value="1"/>
</dbReference>
<dbReference type="STRING" id="3476.A0A2P5C304"/>
<evidence type="ECO:0000313" key="4">
    <source>
        <dbReference type="EMBL" id="PON55396.1"/>
    </source>
</evidence>
<protein>
    <submittedName>
        <fullName evidence="4">Homeodomain-like</fullName>
    </submittedName>
</protein>
<name>A0A2P5C304_PARAD</name>
<dbReference type="SUPFAM" id="SSF46689">
    <property type="entry name" value="Homeodomain-like"/>
    <property type="match status" value="1"/>
</dbReference>
<reference evidence="5" key="1">
    <citation type="submission" date="2016-06" db="EMBL/GenBank/DDBJ databases">
        <title>Parallel loss of symbiosis genes in relatives of nitrogen-fixing non-legume Parasponia.</title>
        <authorList>
            <person name="Van Velzen R."/>
            <person name="Holmer R."/>
            <person name="Bu F."/>
            <person name="Rutten L."/>
            <person name="Van Zeijl A."/>
            <person name="Liu W."/>
            <person name="Santuari L."/>
            <person name="Cao Q."/>
            <person name="Sharma T."/>
            <person name="Shen D."/>
            <person name="Roswanjaya Y."/>
            <person name="Wardhani T."/>
            <person name="Kalhor M.S."/>
            <person name="Jansen J."/>
            <person name="Van den Hoogen J."/>
            <person name="Gungor B."/>
            <person name="Hartog M."/>
            <person name="Hontelez J."/>
            <person name="Verver J."/>
            <person name="Yang W.-C."/>
            <person name="Schijlen E."/>
            <person name="Repin R."/>
            <person name="Schilthuizen M."/>
            <person name="Schranz E."/>
            <person name="Heidstra R."/>
            <person name="Miyata K."/>
            <person name="Fedorova E."/>
            <person name="Kohlen W."/>
            <person name="Bisseling T."/>
            <person name="Smit S."/>
            <person name="Geurts R."/>
        </authorList>
    </citation>
    <scope>NUCLEOTIDE SEQUENCE [LARGE SCALE GENOMIC DNA]</scope>
    <source>
        <strain evidence="5">cv. WU1-14</strain>
    </source>
</reference>
<keyword evidence="2" id="KW-0472">Membrane</keyword>
<gene>
    <name evidence="4" type="ORF">PanWU01x14_188900</name>
</gene>
<evidence type="ECO:0000256" key="1">
    <source>
        <dbReference type="SAM" id="MobiDB-lite"/>
    </source>
</evidence>
<dbReference type="GO" id="GO:0003713">
    <property type="term" value="F:transcription coactivator activity"/>
    <property type="evidence" value="ECO:0007669"/>
    <property type="project" value="TreeGrafter"/>
</dbReference>
<evidence type="ECO:0000259" key="3">
    <source>
        <dbReference type="Pfam" id="PF22941"/>
    </source>
</evidence>
<feature type="region of interest" description="Disordered" evidence="1">
    <location>
        <begin position="99"/>
        <end position="119"/>
    </location>
</feature>
<keyword evidence="2" id="KW-0812">Transmembrane</keyword>
<feature type="transmembrane region" description="Helical" evidence="2">
    <location>
        <begin position="22"/>
        <end position="42"/>
    </location>
</feature>
<dbReference type="Proteomes" id="UP000237105">
    <property type="component" value="Unassembled WGS sequence"/>
</dbReference>
<dbReference type="GO" id="GO:0006357">
    <property type="term" value="P:regulation of transcription by RNA polymerase II"/>
    <property type="evidence" value="ECO:0007669"/>
    <property type="project" value="TreeGrafter"/>
</dbReference>
<proteinExistence type="predicted"/>
<dbReference type="GO" id="GO:0005634">
    <property type="term" value="C:nucleus"/>
    <property type="evidence" value="ECO:0007669"/>
    <property type="project" value="TreeGrafter"/>
</dbReference>
<keyword evidence="4" id="KW-0238">DNA-binding</keyword>
<dbReference type="GO" id="GO:0003682">
    <property type="term" value="F:chromatin binding"/>
    <property type="evidence" value="ECO:0007669"/>
    <property type="project" value="TreeGrafter"/>
</dbReference>
<organism evidence="4 5">
    <name type="scientific">Parasponia andersonii</name>
    <name type="common">Sponia andersonii</name>
    <dbReference type="NCBI Taxonomy" id="3476"/>
    <lineage>
        <taxon>Eukaryota</taxon>
        <taxon>Viridiplantae</taxon>
        <taxon>Streptophyta</taxon>
        <taxon>Embryophyta</taxon>
        <taxon>Tracheophyta</taxon>
        <taxon>Spermatophyta</taxon>
        <taxon>Magnoliopsida</taxon>
        <taxon>eudicotyledons</taxon>
        <taxon>Gunneridae</taxon>
        <taxon>Pentapetalae</taxon>
        <taxon>rosids</taxon>
        <taxon>fabids</taxon>
        <taxon>Rosales</taxon>
        <taxon>Cannabaceae</taxon>
        <taxon>Parasponia</taxon>
    </lineage>
</organism>
<evidence type="ECO:0000256" key="2">
    <source>
        <dbReference type="SAM" id="Phobius"/>
    </source>
</evidence>
<dbReference type="Gene3D" id="1.10.10.10">
    <property type="entry name" value="Winged helix-like DNA-binding domain superfamily/Winged helix DNA-binding domain"/>
    <property type="match status" value="1"/>
</dbReference>
<dbReference type="Pfam" id="PF22941">
    <property type="entry name" value="TADA2A-like_3rd"/>
    <property type="match status" value="1"/>
</dbReference>